<feature type="region of interest" description="Disordered" evidence="1">
    <location>
        <begin position="518"/>
        <end position="539"/>
    </location>
</feature>
<accession>A0A8H3IXT0</accession>
<gene>
    <name evidence="2" type="ORF">HETSPECPRED_007868</name>
</gene>
<feature type="compositionally biased region" description="Polar residues" evidence="1">
    <location>
        <begin position="527"/>
        <end position="539"/>
    </location>
</feature>
<name>A0A8H3IXT0_9LECA</name>
<evidence type="ECO:0000313" key="2">
    <source>
        <dbReference type="EMBL" id="CAF9931434.1"/>
    </source>
</evidence>
<dbReference type="EMBL" id="CAJPDS010000059">
    <property type="protein sequence ID" value="CAF9931434.1"/>
    <property type="molecule type" value="Genomic_DNA"/>
</dbReference>
<dbReference type="AlphaFoldDB" id="A0A8H3IXT0"/>
<evidence type="ECO:0000256" key="1">
    <source>
        <dbReference type="SAM" id="MobiDB-lite"/>
    </source>
</evidence>
<sequence length="699" mass="80621">MAFVSAGDVLKLGQVAFRLWEYGFSKCKNAEKQYADFGSDIHYLSRNLEKLTKVIQDVTRQIPQGLSPENHEWDLKSLMKICGDFRKTIHECKTLLEGRSEFGRGRGGFIYNVRWNLVIEPDVRRLRDRVAFHNVKINTVLKPLETKLLLDLKDDIYRVHGDLASRITDVHQTVIDVLQKIEGHWTTNAQEASAQTSTNCTDVPRIPGFLEVRFELAAKTSNPDLDKDLPFYKGVDAFHHHFEQSTILFKPNEMSTADFFADRTPEPTQYLNLMKSMWIIQRIKNGGEWATTSKDRLTDCYMNEIEGKCLRELSRFTAKEEPQKRLTAPDQRNISLLREEEFRVWIEDEDEVDDFWSATDYLNEILRIPLLGSRHRTQELALVRQSDTKLQMRQTSSKISGAPNHNTIRDPINLLRARYVPLYADPSTSPEVLNVTFKGDDDSGEDRALSFLKLTDLLDFQQAITGYKVVYDDPDIRTLLFQSTGFLKSGKKTGEVGRVQIWSPRRLERLVPKVRSPVDDSFEHRQSATTGSSSPTSVAKTFSTAHTSFVENKDTVSYKFELPRLPTAVLYLQAEKSNKCDMSFLMIQLDKKTEVRPRCGCDRKKHDCIHATVSRPGELLARRISPRSGQRANLATLGEYQAPQDPDLERKLKYLHIEFRSRDDREGFEREFEQTKQIYDNKLARYYGEMSQEKKDHLG</sequence>
<protein>
    <recommendedName>
        <fullName evidence="4">Fungal N-terminal domain-containing protein</fullName>
    </recommendedName>
</protein>
<comment type="caution">
    <text evidence="2">The sequence shown here is derived from an EMBL/GenBank/DDBJ whole genome shotgun (WGS) entry which is preliminary data.</text>
</comment>
<evidence type="ECO:0008006" key="4">
    <source>
        <dbReference type="Google" id="ProtNLM"/>
    </source>
</evidence>
<dbReference type="Proteomes" id="UP000664521">
    <property type="component" value="Unassembled WGS sequence"/>
</dbReference>
<dbReference type="OrthoDB" id="5400409at2759"/>
<organism evidence="2 3">
    <name type="scientific">Heterodermia speciosa</name>
    <dbReference type="NCBI Taxonomy" id="116794"/>
    <lineage>
        <taxon>Eukaryota</taxon>
        <taxon>Fungi</taxon>
        <taxon>Dikarya</taxon>
        <taxon>Ascomycota</taxon>
        <taxon>Pezizomycotina</taxon>
        <taxon>Lecanoromycetes</taxon>
        <taxon>OSLEUM clade</taxon>
        <taxon>Lecanoromycetidae</taxon>
        <taxon>Caliciales</taxon>
        <taxon>Physciaceae</taxon>
        <taxon>Heterodermia</taxon>
    </lineage>
</organism>
<proteinExistence type="predicted"/>
<evidence type="ECO:0000313" key="3">
    <source>
        <dbReference type="Proteomes" id="UP000664521"/>
    </source>
</evidence>
<keyword evidence="3" id="KW-1185">Reference proteome</keyword>
<reference evidence="2" key="1">
    <citation type="submission" date="2021-03" db="EMBL/GenBank/DDBJ databases">
        <authorList>
            <person name="Tagirdzhanova G."/>
        </authorList>
    </citation>
    <scope>NUCLEOTIDE SEQUENCE</scope>
</reference>